<dbReference type="InterPro" id="IPR001320">
    <property type="entry name" value="Iontro_rcpt_C"/>
</dbReference>
<keyword evidence="4" id="KW-0732">Signal</keyword>
<evidence type="ECO:0000256" key="14">
    <source>
        <dbReference type="ARBA" id="ARBA00034104"/>
    </source>
</evidence>
<evidence type="ECO:0000256" key="16">
    <source>
        <dbReference type="PIRSR" id="PIRSR601508-2"/>
    </source>
</evidence>
<feature type="site" description="Interaction with the cone snail toxin Con-ikot-ikot" evidence="16">
    <location>
        <position position="738"/>
    </location>
</feature>
<dbReference type="Gene3D" id="3.40.190.10">
    <property type="entry name" value="Periplasmic binding protein-like II"/>
    <property type="match status" value="2"/>
</dbReference>
<keyword evidence="2" id="KW-1003">Cell membrane</keyword>
<dbReference type="GO" id="GO:0015276">
    <property type="term" value="F:ligand-gated monoatomic ion channel activity"/>
    <property type="evidence" value="ECO:0007669"/>
    <property type="project" value="InterPro"/>
</dbReference>
<accession>A0A8S3ZJS0</accession>
<reference evidence="22" key="1">
    <citation type="submission" date="2021-04" db="EMBL/GenBank/DDBJ databases">
        <authorList>
            <consortium name="Molecular Ecology Group"/>
        </authorList>
    </citation>
    <scope>NUCLEOTIDE SEQUENCE</scope>
</reference>
<keyword evidence="12" id="KW-1071">Ligand-gated ion channel</keyword>
<gene>
    <name evidence="22" type="ORF">CUNI_LOCUS13034</name>
</gene>
<feature type="binding site" evidence="15">
    <location>
        <position position="487"/>
    </location>
    <ligand>
        <name>L-glutamate</name>
        <dbReference type="ChEBI" id="CHEBI:29985"/>
    </ligand>
</feature>
<dbReference type="SUPFAM" id="SSF53822">
    <property type="entry name" value="Periplasmic binding protein-like I"/>
    <property type="match status" value="1"/>
</dbReference>
<evidence type="ECO:0000256" key="7">
    <source>
        <dbReference type="ARBA" id="ARBA00023065"/>
    </source>
</evidence>
<dbReference type="PRINTS" id="PR00177">
    <property type="entry name" value="NMDARECEPTOR"/>
</dbReference>
<keyword evidence="1" id="KW-0813">Transport</keyword>
<feature type="region of interest" description="Disordered" evidence="18">
    <location>
        <begin position="812"/>
        <end position="838"/>
    </location>
</feature>
<keyword evidence="23" id="KW-1185">Reference proteome</keyword>
<evidence type="ECO:0008006" key="24">
    <source>
        <dbReference type="Google" id="ProtNLM"/>
    </source>
</evidence>
<dbReference type="InterPro" id="IPR028082">
    <property type="entry name" value="Peripla_BP_I"/>
</dbReference>
<keyword evidence="5 19" id="KW-1133">Transmembrane helix</keyword>
<keyword evidence="3 19" id="KW-0812">Transmembrane</keyword>
<evidence type="ECO:0000256" key="17">
    <source>
        <dbReference type="PIRSR" id="PIRSR601508-3"/>
    </source>
</evidence>
<evidence type="ECO:0000256" key="15">
    <source>
        <dbReference type="PIRSR" id="PIRSR601508-1"/>
    </source>
</evidence>
<evidence type="ECO:0000256" key="2">
    <source>
        <dbReference type="ARBA" id="ARBA00022475"/>
    </source>
</evidence>
<evidence type="ECO:0000259" key="21">
    <source>
        <dbReference type="SMART" id="SM00918"/>
    </source>
</evidence>
<feature type="transmembrane region" description="Helical" evidence="19">
    <location>
        <begin position="593"/>
        <end position="615"/>
    </location>
</feature>
<keyword evidence="7" id="KW-0406">Ion transport</keyword>
<keyword evidence="17" id="KW-1015">Disulfide bond</keyword>
<dbReference type="GO" id="GO:0045211">
    <property type="term" value="C:postsynaptic membrane"/>
    <property type="evidence" value="ECO:0007669"/>
    <property type="project" value="UniProtKB-SubCell"/>
</dbReference>
<evidence type="ECO:0000256" key="10">
    <source>
        <dbReference type="ARBA" id="ARBA00023180"/>
    </source>
</evidence>
<sequence>MMAALIFSRRSRSISATPLIATIVGVVTLATMGHCIDTLRIGVIPKWRAVVASAFDYGKWNVSIHLQDIDTGVTKTAFDKIEKTYKTISTLNVHAVIGPYDPEVSLATESLRIPYVCTTTVGRLQRFNYTVQVNPEMRHSSDAMLDVAQAYIWSKISVFYDDDVGIQVLEKLMTNHTMSVRAWRLPEKASVKDVRDSLVDMRKVLVEKCVVLCNKENIKVIMEEARNLAMLSTPPYGWIFYDPGDEIKNIFNKYNDIACNFTVITLLPYNDPFTSNGHPRLHFALSSDALQLVISSYKMILEGARGANITLSDAALRNELNRLILNNVETGMTGNLEFNSEGRRDNFSLTITAFTGSETYLRGHWYNKPYVFDKRLKFYDDKYQSNRSTPFPLKGRVAKVVMIEERPFTMKKRDHMLRKGNDRFEGFAVDLIEEVAKMLEFDYEIYLVHDGKFGSKMADGEWNGMLGELLSGNATMSVAPLSINAQREEAVDFTKPFKTRYISVLMRIPRQETSYFEFLNPLSPVVWICTLISFVVVSVILYALERMGRNKCVNSDSVQITVRESFWFIFGSLLQGNTDSTPSTIPGRILTSAWWFFALILISSYTANLAAFLTVKKINTPIKSVTDLAQQTKIKYGTVKDSGIMSFFKNTNIEHFAKMWSQMSEIDPDSMVDNTTEGYKKVKEGDYAFFWDTTVNKYQTIVDCDVMEIGPAFDPKGFGIGVPPGATYREELSMAILKLSDRGILHELETRWWDNRNCPDLTKASTDETSSLQIENVAGVFFILVGGIIIAAVVCLGEYFANAMIRASKLARGKTGNDKSSPRQISPNNGPAEKDSLM</sequence>
<dbReference type="Proteomes" id="UP000678393">
    <property type="component" value="Unassembled WGS sequence"/>
</dbReference>
<name>A0A8S3ZJS0_9EUPU</name>
<feature type="site" description="Interaction with the cone snail toxin Con-ikot-ikot" evidence="16">
    <location>
        <position position="649"/>
    </location>
</feature>
<dbReference type="EMBL" id="CAJHNH020002693">
    <property type="protein sequence ID" value="CAG5127476.1"/>
    <property type="molecule type" value="Genomic_DNA"/>
</dbReference>
<dbReference type="GO" id="GO:0038023">
    <property type="term" value="F:signaling receptor activity"/>
    <property type="evidence" value="ECO:0007669"/>
    <property type="project" value="InterPro"/>
</dbReference>
<dbReference type="Pfam" id="PF00060">
    <property type="entry name" value="Lig_chan"/>
    <property type="match status" value="1"/>
</dbReference>
<evidence type="ECO:0000256" key="3">
    <source>
        <dbReference type="ARBA" id="ARBA00022692"/>
    </source>
</evidence>
<feature type="transmembrane region" description="Helical" evidence="19">
    <location>
        <begin position="777"/>
        <end position="801"/>
    </location>
</feature>
<dbReference type="FunFam" id="3.40.190.10:FF:000060">
    <property type="entry name" value="Glutamate receptor ionotropic, kainate 1"/>
    <property type="match status" value="1"/>
</dbReference>
<evidence type="ECO:0000313" key="22">
    <source>
        <dbReference type="EMBL" id="CAG5127476.1"/>
    </source>
</evidence>
<evidence type="ECO:0000256" key="5">
    <source>
        <dbReference type="ARBA" id="ARBA00022989"/>
    </source>
</evidence>
<dbReference type="FunFam" id="3.40.190.10:FF:000024">
    <property type="entry name" value="Glutamate receptor, ionotropic, delta 1"/>
    <property type="match status" value="1"/>
</dbReference>
<keyword evidence="9" id="KW-0675">Receptor</keyword>
<dbReference type="Pfam" id="PF01094">
    <property type="entry name" value="ANF_receptor"/>
    <property type="match status" value="1"/>
</dbReference>
<protein>
    <recommendedName>
        <fullName evidence="24">Glutamate receptor</fullName>
    </recommendedName>
</protein>
<dbReference type="FunFam" id="1.10.287.70:FF:000143">
    <property type="entry name" value="Probable glutamate receptor"/>
    <property type="match status" value="1"/>
</dbReference>
<keyword evidence="10" id="KW-0325">Glycoprotein</keyword>
<feature type="site" description="Crucial to convey clamshell closure to channel opening" evidence="16">
    <location>
        <position position="622"/>
    </location>
</feature>
<dbReference type="Gene3D" id="3.40.50.2300">
    <property type="match status" value="2"/>
</dbReference>
<feature type="disulfide bond" evidence="17">
    <location>
        <begin position="704"/>
        <end position="758"/>
    </location>
</feature>
<feature type="binding site" evidence="15">
    <location>
        <position position="692"/>
    </location>
    <ligand>
        <name>L-glutamate</name>
        <dbReference type="ChEBI" id="CHEBI:29985"/>
    </ligand>
</feature>
<feature type="binding site" evidence="15">
    <location>
        <position position="480"/>
    </location>
    <ligand>
        <name>L-glutamate</name>
        <dbReference type="ChEBI" id="CHEBI:29985"/>
    </ligand>
</feature>
<dbReference type="SUPFAM" id="SSF53850">
    <property type="entry name" value="Periplasmic binding protein-like II"/>
    <property type="match status" value="1"/>
</dbReference>
<dbReference type="Pfam" id="PF10613">
    <property type="entry name" value="Lig_chan-Glu_bd"/>
    <property type="match status" value="1"/>
</dbReference>
<keyword evidence="8 19" id="KW-0472">Membrane</keyword>
<evidence type="ECO:0000256" key="9">
    <source>
        <dbReference type="ARBA" id="ARBA00023170"/>
    </source>
</evidence>
<feature type="domain" description="Ionotropic glutamate receptor C-terminal" evidence="20">
    <location>
        <begin position="397"/>
        <end position="755"/>
    </location>
</feature>
<evidence type="ECO:0000256" key="13">
    <source>
        <dbReference type="ARBA" id="ARBA00023303"/>
    </source>
</evidence>
<dbReference type="InterPro" id="IPR001508">
    <property type="entry name" value="Iono_Glu_rcpt_met"/>
</dbReference>
<evidence type="ECO:0000256" key="6">
    <source>
        <dbReference type="ARBA" id="ARBA00023018"/>
    </source>
</evidence>
<evidence type="ECO:0000256" key="19">
    <source>
        <dbReference type="SAM" id="Phobius"/>
    </source>
</evidence>
<proteinExistence type="predicted"/>
<dbReference type="InterPro" id="IPR001828">
    <property type="entry name" value="ANF_lig-bd_rcpt"/>
</dbReference>
<dbReference type="SMART" id="SM00918">
    <property type="entry name" value="Lig_chan-Glu_bd"/>
    <property type="match status" value="1"/>
</dbReference>
<evidence type="ECO:0000256" key="18">
    <source>
        <dbReference type="SAM" id="MobiDB-lite"/>
    </source>
</evidence>
<evidence type="ECO:0000256" key="1">
    <source>
        <dbReference type="ARBA" id="ARBA00022448"/>
    </source>
</evidence>
<dbReference type="PANTHER" id="PTHR18966">
    <property type="entry name" value="IONOTROPIC GLUTAMATE RECEPTOR"/>
    <property type="match status" value="1"/>
</dbReference>
<comment type="subcellular location">
    <subcellularLocation>
        <location evidence="14">Postsynaptic cell membrane</location>
        <topology evidence="14">Multi-pass membrane protein</topology>
    </subcellularLocation>
</comment>
<evidence type="ECO:0000256" key="8">
    <source>
        <dbReference type="ARBA" id="ARBA00023136"/>
    </source>
</evidence>
<evidence type="ECO:0000256" key="12">
    <source>
        <dbReference type="ARBA" id="ARBA00023286"/>
    </source>
</evidence>
<dbReference type="AlphaFoldDB" id="A0A8S3ZJS0"/>
<evidence type="ECO:0000256" key="4">
    <source>
        <dbReference type="ARBA" id="ARBA00022729"/>
    </source>
</evidence>
<feature type="transmembrane region" description="Helical" evidence="19">
    <location>
        <begin position="525"/>
        <end position="544"/>
    </location>
</feature>
<keyword evidence="11" id="KW-0628">Postsynaptic cell membrane</keyword>
<keyword evidence="13" id="KW-0407">Ion channel</keyword>
<dbReference type="InterPro" id="IPR019594">
    <property type="entry name" value="Glu/Gly-bd"/>
</dbReference>
<evidence type="ECO:0000256" key="11">
    <source>
        <dbReference type="ARBA" id="ARBA00023257"/>
    </source>
</evidence>
<feature type="binding site" evidence="15">
    <location>
        <position position="482"/>
    </location>
    <ligand>
        <name>L-glutamate</name>
        <dbReference type="ChEBI" id="CHEBI:29985"/>
    </ligand>
</feature>
<comment type="caution">
    <text evidence="22">The sequence shown here is derived from an EMBL/GenBank/DDBJ whole genome shotgun (WGS) entry which is preliminary data.</text>
</comment>
<dbReference type="Gene3D" id="1.10.287.70">
    <property type="match status" value="1"/>
</dbReference>
<keyword evidence="6" id="KW-0770">Synapse</keyword>
<dbReference type="SMART" id="SM00079">
    <property type="entry name" value="PBPe"/>
    <property type="match status" value="1"/>
</dbReference>
<dbReference type="OrthoDB" id="5984008at2759"/>
<evidence type="ECO:0000313" key="23">
    <source>
        <dbReference type="Proteomes" id="UP000678393"/>
    </source>
</evidence>
<dbReference type="InterPro" id="IPR015683">
    <property type="entry name" value="Ionotropic_Glu_rcpt"/>
</dbReference>
<feature type="domain" description="Ionotropic glutamate receptor L-glutamate and glycine-binding" evidence="21">
    <location>
        <begin position="407"/>
        <end position="471"/>
    </location>
</feature>
<organism evidence="22 23">
    <name type="scientific">Candidula unifasciata</name>
    <dbReference type="NCBI Taxonomy" id="100452"/>
    <lineage>
        <taxon>Eukaryota</taxon>
        <taxon>Metazoa</taxon>
        <taxon>Spiralia</taxon>
        <taxon>Lophotrochozoa</taxon>
        <taxon>Mollusca</taxon>
        <taxon>Gastropoda</taxon>
        <taxon>Heterobranchia</taxon>
        <taxon>Euthyneura</taxon>
        <taxon>Panpulmonata</taxon>
        <taxon>Eupulmonata</taxon>
        <taxon>Stylommatophora</taxon>
        <taxon>Helicina</taxon>
        <taxon>Helicoidea</taxon>
        <taxon>Geomitridae</taxon>
        <taxon>Candidula</taxon>
    </lineage>
</organism>
<evidence type="ECO:0000259" key="20">
    <source>
        <dbReference type="SMART" id="SM00079"/>
    </source>
</evidence>
<dbReference type="SUPFAM" id="SSF81324">
    <property type="entry name" value="Voltage-gated potassium channels"/>
    <property type="match status" value="1"/>
</dbReference>